<dbReference type="GO" id="GO:0005634">
    <property type="term" value="C:nucleus"/>
    <property type="evidence" value="ECO:0007669"/>
    <property type="project" value="UniProtKB-SubCell"/>
</dbReference>
<dbReference type="GO" id="GO:0007059">
    <property type="term" value="P:chromosome segregation"/>
    <property type="evidence" value="ECO:0007669"/>
    <property type="project" value="UniProtKB-KW"/>
</dbReference>
<evidence type="ECO:0000256" key="4">
    <source>
        <dbReference type="ARBA" id="ARBA00022776"/>
    </source>
</evidence>
<dbReference type="EMBL" id="GL349490">
    <property type="protein sequence ID" value="KNC54478.1"/>
    <property type="molecule type" value="Genomic_DNA"/>
</dbReference>
<protein>
    <submittedName>
        <fullName evidence="8">Uncharacterized protein</fullName>
    </submittedName>
</protein>
<evidence type="ECO:0000256" key="6">
    <source>
        <dbReference type="ARBA" id="ARBA00023242"/>
    </source>
</evidence>
<dbReference type="GO" id="GO:0007064">
    <property type="term" value="P:mitotic sister chromatid cohesion"/>
    <property type="evidence" value="ECO:0007669"/>
    <property type="project" value="InterPro"/>
</dbReference>
<keyword evidence="6" id="KW-0539">Nucleus</keyword>
<evidence type="ECO:0000256" key="2">
    <source>
        <dbReference type="ARBA" id="ARBA00008585"/>
    </source>
</evidence>
<keyword evidence="3" id="KW-0132">Cell division</keyword>
<dbReference type="PANTHER" id="PTHR21394">
    <property type="entry name" value="MAU2 CHROMATID COHESION FACTOR HOMOLOG"/>
    <property type="match status" value="1"/>
</dbReference>
<dbReference type="InterPro" id="IPR019440">
    <property type="entry name" value="MAU2"/>
</dbReference>
<name>A0A0L0DSP6_THETB</name>
<comment type="similarity">
    <text evidence="2">Belongs to the SCC4/mau-2 family.</text>
</comment>
<keyword evidence="5" id="KW-0159">Chromosome partition</keyword>
<proteinExistence type="inferred from homology"/>
<dbReference type="RefSeq" id="XP_013753632.1">
    <property type="nucleotide sequence ID" value="XM_013898178.1"/>
</dbReference>
<gene>
    <name evidence="8" type="ORF">AMSG_10475</name>
</gene>
<dbReference type="GeneID" id="25568690"/>
<evidence type="ECO:0000313" key="8">
    <source>
        <dbReference type="EMBL" id="KNC54478.1"/>
    </source>
</evidence>
<reference evidence="8 9" key="1">
    <citation type="submission" date="2010-05" db="EMBL/GenBank/DDBJ databases">
        <title>The Genome Sequence of Thecamonas trahens ATCC 50062.</title>
        <authorList>
            <consortium name="The Broad Institute Genome Sequencing Platform"/>
            <person name="Russ C."/>
            <person name="Cuomo C."/>
            <person name="Shea T."/>
            <person name="Young S.K."/>
            <person name="Zeng Q."/>
            <person name="Koehrsen M."/>
            <person name="Haas B."/>
            <person name="Borodovsky M."/>
            <person name="Guigo R."/>
            <person name="Alvarado L."/>
            <person name="Berlin A."/>
            <person name="Bochicchio J."/>
            <person name="Borenstein D."/>
            <person name="Chapman S."/>
            <person name="Chen Z."/>
            <person name="Freedman E."/>
            <person name="Gellesch M."/>
            <person name="Goldberg J."/>
            <person name="Griggs A."/>
            <person name="Gujja S."/>
            <person name="Heilman E."/>
            <person name="Heiman D."/>
            <person name="Hepburn T."/>
            <person name="Howarth C."/>
            <person name="Jen D."/>
            <person name="Larson L."/>
            <person name="Mehta T."/>
            <person name="Park D."/>
            <person name="Pearson M."/>
            <person name="Roberts A."/>
            <person name="Saif S."/>
            <person name="Shenoy N."/>
            <person name="Sisk P."/>
            <person name="Stolte C."/>
            <person name="Sykes S."/>
            <person name="Thomson T."/>
            <person name="Walk T."/>
            <person name="White J."/>
            <person name="Yandava C."/>
            <person name="Burger G."/>
            <person name="Gray M.W."/>
            <person name="Holland P.W.H."/>
            <person name="King N."/>
            <person name="Lang F.B.F."/>
            <person name="Roger A.J."/>
            <person name="Ruiz-Trillo I."/>
            <person name="Lander E."/>
            <person name="Nusbaum C."/>
        </authorList>
    </citation>
    <scope>NUCLEOTIDE SEQUENCE [LARGE SCALE GENOMIC DNA]</scope>
    <source>
        <strain evidence="8 9">ATCC 50062</strain>
    </source>
</reference>
<comment type="subcellular location">
    <subcellularLocation>
        <location evidence="1">Nucleus</location>
    </subcellularLocation>
</comment>
<organism evidence="8 9">
    <name type="scientific">Thecamonas trahens ATCC 50062</name>
    <dbReference type="NCBI Taxonomy" id="461836"/>
    <lineage>
        <taxon>Eukaryota</taxon>
        <taxon>Apusozoa</taxon>
        <taxon>Apusomonadida</taxon>
        <taxon>Apusomonadidae</taxon>
        <taxon>Thecamonas</taxon>
    </lineage>
</organism>
<evidence type="ECO:0000256" key="1">
    <source>
        <dbReference type="ARBA" id="ARBA00004123"/>
    </source>
</evidence>
<dbReference type="GO" id="GO:0051301">
    <property type="term" value="P:cell division"/>
    <property type="evidence" value="ECO:0007669"/>
    <property type="project" value="UniProtKB-KW"/>
</dbReference>
<keyword evidence="9" id="KW-1185">Reference proteome</keyword>
<dbReference type="Proteomes" id="UP000054408">
    <property type="component" value="Unassembled WGS sequence"/>
</dbReference>
<evidence type="ECO:0000256" key="3">
    <source>
        <dbReference type="ARBA" id="ARBA00022618"/>
    </source>
</evidence>
<keyword evidence="4" id="KW-0498">Mitosis</keyword>
<keyword evidence="7" id="KW-0131">Cell cycle</keyword>
<evidence type="ECO:0000256" key="5">
    <source>
        <dbReference type="ARBA" id="ARBA00022829"/>
    </source>
</evidence>
<evidence type="ECO:0000256" key="7">
    <source>
        <dbReference type="ARBA" id="ARBA00023306"/>
    </source>
</evidence>
<accession>A0A0L0DSP6</accession>
<dbReference type="AlphaFoldDB" id="A0A0L0DSP6"/>
<evidence type="ECO:0000313" key="9">
    <source>
        <dbReference type="Proteomes" id="UP000054408"/>
    </source>
</evidence>
<sequence length="680" mass="71792">MINASFLAEAAYASGSVAVAVRALEAVFVRSDGRSSGALGSSGFDEEEVMAGSGGGGGGGGGAGPSELAAEVKLATHLRLAQMLYAATSNRKEARWHLEQARVVVGYLAGAAEAKYEVYALLARVYLLGAEAGAAALARCQVTDGLAAAEVALAGTGWGEFLAGLRSGEDVVPPRGGAPPPELHVRWWLALASLGVRIEFEAGLVEAGKTLADAALAGVAALREVSSNGRGGRLMVAKHVFDLCLVHALISQCKEEACAPILEKVVAETAGAGEGGEAPALAAGILQIRVHALILQSVTLLRKGVHVDAKGVQIALGHAAEALAAAPGRLESPVGMPWMEGGEVFALVELLRCQLYRGTDMSVAAAALEAGRGQVRALRAALEAGEARCVPGAEVPLALRRLLVIELCFFEIEFQLCLNSFKVKEALLTLHALFAHCETAPSFLRVYRGLLHAWLGDFCVAAGELDAAAKQYALALEAAAHDPRVAMYAQLGRVKVLLYQAAPQEALVELEAIFESHLRRAPHYETFVAEYALLRAQIETHLPKVTLTALNSVIDLLEASLAKVSQRLLDAFMETQIHSVLGSCYWLKKDTEKASAYLLGSLYSAQSSLLIDANNLALLAITDDGGAGESSKYAEQKALIDDKIASLRTKVSKSSYFRLTSWDGSIPGTAPEPMRLESRW</sequence>